<dbReference type="GO" id="GO:0051301">
    <property type="term" value="P:cell division"/>
    <property type="evidence" value="ECO:0007669"/>
    <property type="project" value="UniProtKB-KW"/>
</dbReference>
<dbReference type="GO" id="GO:0005783">
    <property type="term" value="C:endoplasmic reticulum"/>
    <property type="evidence" value="ECO:0007669"/>
    <property type="project" value="UniProtKB-SubCell"/>
</dbReference>
<evidence type="ECO:0000256" key="3">
    <source>
        <dbReference type="ARBA" id="ARBA00022618"/>
    </source>
</evidence>
<protein>
    <recommendedName>
        <fullName evidence="9">ANKLE2 third alpha/beta domain-containing protein</fullName>
    </recommendedName>
</protein>
<evidence type="ECO:0000313" key="10">
    <source>
        <dbReference type="EMBL" id="RLU19514.1"/>
    </source>
</evidence>
<keyword evidence="5 7" id="KW-0040">ANK repeat</keyword>
<evidence type="ECO:0000256" key="1">
    <source>
        <dbReference type="ARBA" id="ARBA00004240"/>
    </source>
</evidence>
<dbReference type="GO" id="GO:0007399">
    <property type="term" value="P:nervous system development"/>
    <property type="evidence" value="ECO:0007669"/>
    <property type="project" value="UniProtKB-ARBA"/>
</dbReference>
<keyword evidence="4" id="KW-0256">Endoplasmic reticulum</keyword>
<dbReference type="Pfam" id="PF24567">
    <property type="entry name" value="ANKLE2_3rd"/>
    <property type="match status" value="1"/>
</dbReference>
<name>A0A3L8DGG6_OOCBI</name>
<dbReference type="SMART" id="SM00248">
    <property type="entry name" value="ANK"/>
    <property type="match status" value="2"/>
</dbReference>
<feature type="domain" description="ANKLE2 third alpha/beta" evidence="9">
    <location>
        <begin position="283"/>
        <end position="394"/>
    </location>
</feature>
<feature type="repeat" description="ANK" evidence="7">
    <location>
        <begin position="218"/>
        <end position="250"/>
    </location>
</feature>
<keyword evidence="6" id="KW-0131">Cell cycle</keyword>
<accession>A0A3L8DGG6</accession>
<comment type="similarity">
    <text evidence="2">Belongs to the ANKLE2 family.</text>
</comment>
<dbReference type="OrthoDB" id="7446186at2759"/>
<dbReference type="Pfam" id="PF12796">
    <property type="entry name" value="Ank_2"/>
    <property type="match status" value="1"/>
</dbReference>
<feature type="region of interest" description="Disordered" evidence="8">
    <location>
        <begin position="1"/>
        <end position="21"/>
    </location>
</feature>
<feature type="compositionally biased region" description="Acidic residues" evidence="8">
    <location>
        <begin position="489"/>
        <end position="505"/>
    </location>
</feature>
<reference evidence="10" key="2">
    <citation type="submission" date="2018-07" db="EMBL/GenBank/DDBJ databases">
        <authorList>
            <person name="Mckenzie S.K."/>
            <person name="Kronauer D.J.C."/>
        </authorList>
    </citation>
    <scope>NUCLEOTIDE SEQUENCE</scope>
    <source>
        <strain evidence="10">Clonal line C1</strain>
    </source>
</reference>
<dbReference type="PANTHER" id="PTHR12349">
    <property type="entry name" value="ANKYRIN REPEAT AND LEM DOMAIN-CONTAINING PROTEIN 2"/>
    <property type="match status" value="1"/>
</dbReference>
<dbReference type="GO" id="GO:0031468">
    <property type="term" value="P:nuclear membrane reassembly"/>
    <property type="evidence" value="ECO:0007669"/>
    <property type="project" value="UniProtKB-ARBA"/>
</dbReference>
<keyword evidence="3" id="KW-0132">Cell division</keyword>
<feature type="region of interest" description="Disordered" evidence="8">
    <location>
        <begin position="473"/>
        <end position="505"/>
    </location>
</feature>
<dbReference type="GO" id="GO:0051721">
    <property type="term" value="F:protein phosphatase 2A binding"/>
    <property type="evidence" value="ECO:0007669"/>
    <property type="project" value="TreeGrafter"/>
</dbReference>
<dbReference type="Gene3D" id="1.25.40.20">
    <property type="entry name" value="Ankyrin repeat-containing domain"/>
    <property type="match status" value="1"/>
</dbReference>
<evidence type="ECO:0000256" key="8">
    <source>
        <dbReference type="SAM" id="MobiDB-lite"/>
    </source>
</evidence>
<dbReference type="InterPro" id="IPR056237">
    <property type="entry name" value="ANKLE2_3rd"/>
</dbReference>
<dbReference type="Proteomes" id="UP000279307">
    <property type="component" value="Chromosome 8"/>
</dbReference>
<reference evidence="10" key="1">
    <citation type="journal article" date="2018" name="Genome Res.">
        <title>The genomic architecture and molecular evolution of ant odorant receptors.</title>
        <authorList>
            <person name="McKenzie S.K."/>
            <person name="Kronauer D.J.C."/>
        </authorList>
    </citation>
    <scope>NUCLEOTIDE SEQUENCE [LARGE SCALE GENOMIC DNA]</scope>
    <source>
        <strain evidence="10">Clonal line C1</strain>
    </source>
</reference>
<evidence type="ECO:0000256" key="2">
    <source>
        <dbReference type="ARBA" id="ARBA00007597"/>
    </source>
</evidence>
<dbReference type="PROSITE" id="PS50088">
    <property type="entry name" value="ANK_REPEAT"/>
    <property type="match status" value="1"/>
</dbReference>
<dbReference type="InterPro" id="IPR036770">
    <property type="entry name" value="Ankyrin_rpt-contain_sf"/>
</dbReference>
<organism evidence="10">
    <name type="scientific">Ooceraea biroi</name>
    <name type="common">Clonal raider ant</name>
    <name type="synonym">Cerapachys biroi</name>
    <dbReference type="NCBI Taxonomy" id="2015173"/>
    <lineage>
        <taxon>Eukaryota</taxon>
        <taxon>Metazoa</taxon>
        <taxon>Ecdysozoa</taxon>
        <taxon>Arthropoda</taxon>
        <taxon>Hexapoda</taxon>
        <taxon>Insecta</taxon>
        <taxon>Pterygota</taxon>
        <taxon>Neoptera</taxon>
        <taxon>Endopterygota</taxon>
        <taxon>Hymenoptera</taxon>
        <taxon>Apocrita</taxon>
        <taxon>Aculeata</taxon>
        <taxon>Formicoidea</taxon>
        <taxon>Formicidae</taxon>
        <taxon>Dorylinae</taxon>
        <taxon>Ooceraea</taxon>
    </lineage>
</organism>
<evidence type="ECO:0000256" key="6">
    <source>
        <dbReference type="ARBA" id="ARBA00023306"/>
    </source>
</evidence>
<dbReference type="PROSITE" id="PS50297">
    <property type="entry name" value="ANK_REP_REGION"/>
    <property type="match status" value="1"/>
</dbReference>
<dbReference type="InterPro" id="IPR002110">
    <property type="entry name" value="Ankyrin_rpt"/>
</dbReference>
<evidence type="ECO:0000256" key="7">
    <source>
        <dbReference type="PROSITE-ProRule" id="PRU00023"/>
    </source>
</evidence>
<proteinExistence type="inferred from homology"/>
<dbReference type="FunFam" id="1.25.40.20:FF:000072">
    <property type="entry name" value="Ankyrin repeat and LEM domain containing 2"/>
    <property type="match status" value="1"/>
</dbReference>
<comment type="caution">
    <text evidence="10">The sequence shown here is derived from an EMBL/GenBank/DDBJ whole genome shotgun (WGS) entry which is preliminary data.</text>
</comment>
<feature type="compositionally biased region" description="Acidic residues" evidence="8">
    <location>
        <begin position="1"/>
        <end position="11"/>
    </location>
</feature>
<evidence type="ECO:0000256" key="5">
    <source>
        <dbReference type="ARBA" id="ARBA00023043"/>
    </source>
</evidence>
<sequence length="573" mass="66409">MKENEEKEDTEMQSACDEHANLPRETRNFHAVYVPPDSIDEDKTYNKEECVHIYQNKEEALQVIKIHKKARMKTFKNLADAEAYVKHGLELPTIKISTVAKTQEKPSNFKALRPQELVGFKKLIENGNLDKIKNYVWENPRYLISNGDTPAILQVGSRYNALHIAAKANKPQICEFILNTVGHSKFLQLHHGEKEERNNLNLMEIMLDLYLNTPDKGLNETPLHFAAKFGYRDVVRVLVSYSQCIKTLQNKYEQMPVDVICTRKCQEDENLKREIRLLLEDQFYVPVLRAEGNICPPTIGEPFSPTSPPTNLNRDPISPRVEVRAFAGPMTKSQAVEFRKKWKTPPRITPRRGQGDASCVMNSPIALRLQDTEKGLECVGRNLAEEYRVSWKEYWPFLKDFVDFRTDKGLTKLEEYLEEKYKEQLYCFMMKNLTNDTATNARQQTPEKSFNNDIQDLCDKLRLCLLLTEDEEAEENTEFFTPPSSPEPSQEDSDDDMLSAEEEDEEDSIIFIEGSLPTRVDYAVYNALSSTICSYTFPNVYRWRHDMQLAMKRDPNRFKNMGPLLKRQLFANN</sequence>
<dbReference type="EMBL" id="QOIP01000008">
    <property type="protein sequence ID" value="RLU19514.1"/>
    <property type="molecule type" value="Genomic_DNA"/>
</dbReference>
<gene>
    <name evidence="10" type="ORF">DMN91_008071</name>
</gene>
<dbReference type="AlphaFoldDB" id="A0A3L8DGG6"/>
<evidence type="ECO:0000256" key="4">
    <source>
        <dbReference type="ARBA" id="ARBA00022824"/>
    </source>
</evidence>
<dbReference type="SUPFAM" id="SSF48403">
    <property type="entry name" value="Ankyrin repeat"/>
    <property type="match status" value="1"/>
</dbReference>
<dbReference type="PANTHER" id="PTHR12349:SF4">
    <property type="entry name" value="ANKYRIN REPEAT AND LEM DOMAIN-CONTAINING PROTEIN 2"/>
    <property type="match status" value="1"/>
</dbReference>
<evidence type="ECO:0000259" key="9">
    <source>
        <dbReference type="Pfam" id="PF24567"/>
    </source>
</evidence>
<comment type="subcellular location">
    <subcellularLocation>
        <location evidence="1">Endoplasmic reticulum</location>
    </subcellularLocation>
</comment>